<keyword evidence="1" id="KW-0812">Transmembrane</keyword>
<dbReference type="NCBIfam" id="NF041287">
    <property type="entry name" value="lipo_GerS_rel"/>
    <property type="match status" value="1"/>
</dbReference>
<evidence type="ECO:0000256" key="1">
    <source>
        <dbReference type="SAM" id="Phobius"/>
    </source>
</evidence>
<reference evidence="2" key="1">
    <citation type="submission" date="2020-08" db="EMBL/GenBank/DDBJ databases">
        <title>Genome public.</title>
        <authorList>
            <person name="Liu C."/>
            <person name="Sun Q."/>
        </authorList>
    </citation>
    <scope>NUCLEOTIDE SEQUENCE</scope>
    <source>
        <strain evidence="2">NSJ-42</strain>
    </source>
</reference>
<feature type="transmembrane region" description="Helical" evidence="1">
    <location>
        <begin position="7"/>
        <end position="28"/>
    </location>
</feature>
<sequence length="202" mass="23769">MKKKIIIILLLAVPFISILFIIFFRGFLMPSNEEIIEGLKNIKAYEAKVQYVMKNDKGEEIEETKQWYSADKGVRVEFGDEVTKIYKDEKIYVKDTINDNEYELGQDMDIVHPLAFINNILAYPIREGSISEGQEEWGDTIYIKADVELFLNNIYFNKATIFIDKKNRVPIGIVVYDREDRYVLRIIYEQFEEVEKIDDSLL</sequence>
<dbReference type="RefSeq" id="WP_022212110.1">
    <property type="nucleotide sequence ID" value="NZ_JACOOQ010000001.1"/>
</dbReference>
<protein>
    <submittedName>
        <fullName evidence="2">Uncharacterized protein</fullName>
    </submittedName>
</protein>
<keyword evidence="1" id="KW-0472">Membrane</keyword>
<gene>
    <name evidence="2" type="ORF">H8R92_00075</name>
</gene>
<comment type="caution">
    <text evidence="2">The sequence shown here is derived from an EMBL/GenBank/DDBJ whole genome shotgun (WGS) entry which is preliminary data.</text>
</comment>
<organism evidence="2 3">
    <name type="scientific">Clostridium lentum</name>
    <dbReference type="NCBI Taxonomy" id="2763037"/>
    <lineage>
        <taxon>Bacteria</taxon>
        <taxon>Bacillati</taxon>
        <taxon>Bacillota</taxon>
        <taxon>Clostridia</taxon>
        <taxon>Eubacteriales</taxon>
        <taxon>Clostridiaceae</taxon>
        <taxon>Clostridium</taxon>
    </lineage>
</organism>
<accession>A0A8I0DMW9</accession>
<name>A0A8I0DMW9_9CLOT</name>
<dbReference type="AlphaFoldDB" id="A0A8I0DMW9"/>
<dbReference type="Proteomes" id="UP000662088">
    <property type="component" value="Unassembled WGS sequence"/>
</dbReference>
<proteinExistence type="predicted"/>
<evidence type="ECO:0000313" key="3">
    <source>
        <dbReference type="Proteomes" id="UP000662088"/>
    </source>
</evidence>
<evidence type="ECO:0000313" key="2">
    <source>
        <dbReference type="EMBL" id="MBC5638847.1"/>
    </source>
</evidence>
<keyword evidence="3" id="KW-1185">Reference proteome</keyword>
<keyword evidence="1" id="KW-1133">Transmembrane helix</keyword>
<dbReference type="EMBL" id="JACOOQ010000001">
    <property type="protein sequence ID" value="MBC5638847.1"/>
    <property type="molecule type" value="Genomic_DNA"/>
</dbReference>